<gene>
    <name evidence="2" type="ORF">D6T64_12095</name>
</gene>
<dbReference type="Proteomes" id="UP000272015">
    <property type="component" value="Unassembled WGS sequence"/>
</dbReference>
<reference evidence="2 3" key="1">
    <citation type="submission" date="2018-09" db="EMBL/GenBank/DDBJ databases">
        <title>Novel species of Cryobacterium.</title>
        <authorList>
            <person name="Liu Q."/>
            <person name="Xin Y.-H."/>
        </authorList>
    </citation>
    <scope>NUCLEOTIDE SEQUENCE [LARGE SCALE GENOMIC DNA]</scope>
    <source>
        <strain evidence="2 3">Hh39</strain>
    </source>
</reference>
<feature type="compositionally biased region" description="Polar residues" evidence="1">
    <location>
        <begin position="82"/>
        <end position="91"/>
    </location>
</feature>
<evidence type="ECO:0000256" key="1">
    <source>
        <dbReference type="SAM" id="MobiDB-lite"/>
    </source>
</evidence>
<evidence type="ECO:0000313" key="3">
    <source>
        <dbReference type="Proteomes" id="UP000272015"/>
    </source>
</evidence>
<keyword evidence="3" id="KW-1185">Reference proteome</keyword>
<dbReference type="EMBL" id="QZVS01000085">
    <property type="protein sequence ID" value="RJT88122.1"/>
    <property type="molecule type" value="Genomic_DNA"/>
</dbReference>
<feature type="region of interest" description="Disordered" evidence="1">
    <location>
        <begin position="71"/>
        <end position="91"/>
    </location>
</feature>
<evidence type="ECO:0000313" key="2">
    <source>
        <dbReference type="EMBL" id="RJT88122.1"/>
    </source>
</evidence>
<protein>
    <submittedName>
        <fullName evidence="2">Uncharacterized protein</fullName>
    </submittedName>
</protein>
<dbReference type="AlphaFoldDB" id="A0A3A5MFD0"/>
<comment type="caution">
    <text evidence="2">The sequence shown here is derived from an EMBL/GenBank/DDBJ whole genome shotgun (WGS) entry which is preliminary data.</text>
</comment>
<dbReference type="RefSeq" id="WP_119974930.1">
    <property type="nucleotide sequence ID" value="NZ_JBHSQA010000012.1"/>
</dbReference>
<name>A0A3A5MFD0_9MICO</name>
<accession>A0A3A5MFD0</accession>
<proteinExistence type="predicted"/>
<organism evidence="2 3">
    <name type="scientific">Cryobacterium melibiosiphilum</name>
    <dbReference type="NCBI Taxonomy" id="995039"/>
    <lineage>
        <taxon>Bacteria</taxon>
        <taxon>Bacillati</taxon>
        <taxon>Actinomycetota</taxon>
        <taxon>Actinomycetes</taxon>
        <taxon>Micrococcales</taxon>
        <taxon>Microbacteriaceae</taxon>
        <taxon>Cryobacterium</taxon>
    </lineage>
</organism>
<sequence length="91" mass="9341">MGLKNYEYRGSTWQFDEGQQPESAKACKGPAAAETVHVKVNESALAAAKVIADAEAAAVAHAEAEKVAAAEAAEAEKAKTPANKSATLATK</sequence>